<reference evidence="2 3" key="1">
    <citation type="journal article" date="2012" name="BMC Genomics">
        <title>Complete genome sequence of Saccharothrix espanaensis DSM 44229T and comparison to the other completely sequenced Pseudonocardiaceae.</title>
        <authorList>
            <person name="Strobel T."/>
            <person name="Al-Dilaimi A."/>
            <person name="Blom J."/>
            <person name="Gessner A."/>
            <person name="Kalinowski J."/>
            <person name="Luzhetska M."/>
            <person name="Puhler A."/>
            <person name="Szczepanowski R."/>
            <person name="Bechthold A."/>
            <person name="Ruckert C."/>
        </authorList>
    </citation>
    <scope>NUCLEOTIDE SEQUENCE [LARGE SCALE GENOMIC DNA]</scope>
    <source>
        <strain evidence="3">ATCC 51144 / DSM 44229 / JCM 9112 / NBRC 15066 / NRRL 15764</strain>
    </source>
</reference>
<dbReference type="Pfam" id="PF00144">
    <property type="entry name" value="Beta-lactamase"/>
    <property type="match status" value="1"/>
</dbReference>
<evidence type="ECO:0000313" key="2">
    <source>
        <dbReference type="EMBL" id="CCH29579.1"/>
    </source>
</evidence>
<dbReference type="SUPFAM" id="SSF56601">
    <property type="entry name" value="beta-lactamase/transpeptidase-like"/>
    <property type="match status" value="1"/>
</dbReference>
<accession>K0JY12</accession>
<feature type="domain" description="Beta-lactamase-related" evidence="1">
    <location>
        <begin position="14"/>
        <end position="325"/>
    </location>
</feature>
<dbReference type="OrthoDB" id="262125at2"/>
<dbReference type="eggNOG" id="COG1680">
    <property type="taxonomic scope" value="Bacteria"/>
</dbReference>
<evidence type="ECO:0000313" key="3">
    <source>
        <dbReference type="Proteomes" id="UP000006281"/>
    </source>
</evidence>
<keyword evidence="3" id="KW-1185">Reference proteome</keyword>
<dbReference type="InterPro" id="IPR001466">
    <property type="entry name" value="Beta-lactam-related"/>
</dbReference>
<dbReference type="STRING" id="1179773.BN6_22580"/>
<dbReference type="PANTHER" id="PTHR46825">
    <property type="entry name" value="D-ALANYL-D-ALANINE-CARBOXYPEPTIDASE/ENDOPEPTIDASE AMPH"/>
    <property type="match status" value="1"/>
</dbReference>
<dbReference type="EMBL" id="HE804045">
    <property type="protein sequence ID" value="CCH29579.1"/>
    <property type="molecule type" value="Genomic_DNA"/>
</dbReference>
<protein>
    <submittedName>
        <fullName evidence="2">Beta-lactamase</fullName>
    </submittedName>
</protein>
<dbReference type="Proteomes" id="UP000006281">
    <property type="component" value="Chromosome"/>
</dbReference>
<dbReference type="PANTHER" id="PTHR46825:SF9">
    <property type="entry name" value="BETA-LACTAMASE-RELATED DOMAIN-CONTAINING PROTEIN"/>
    <property type="match status" value="1"/>
</dbReference>
<proteinExistence type="predicted"/>
<dbReference type="InterPro" id="IPR012338">
    <property type="entry name" value="Beta-lactam/transpept-like"/>
</dbReference>
<dbReference type="PATRIC" id="fig|1179773.3.peg.2251"/>
<gene>
    <name evidence="2" type="ordered locus">BN6_22580</name>
</gene>
<dbReference type="RefSeq" id="WP_015099691.1">
    <property type="nucleotide sequence ID" value="NC_019673.1"/>
</dbReference>
<dbReference type="InterPro" id="IPR050491">
    <property type="entry name" value="AmpC-like"/>
</dbReference>
<dbReference type="HOGENOM" id="CLU_020027_13_0_11"/>
<dbReference type="KEGG" id="sesp:BN6_22580"/>
<sequence length="444" mass="46931">MSDILRELQPLLDEWAAEAGVPGAAVGILLDGEDTVLATGVSSVDAPLPVDGDSLFMVGSTTKTFTAAAIMALVEDGVLDLDVPVVEYLPDLPLADAGARASVTLRHLLTHTGGFLGDVEVDTGWGSDALAEAVAGFGALPQVFPTGEVFSYSNSGFMLAGHVAEVVSGSLYEDLVRERLLEPLGMTDSVFLPWEVLTRRHTVGHATRDGSPVVAHVLGLPRAAAAAGGLWSSARDQLRWARFFLLGEADGTPPLSEDSRVALWQPQRPAALPFEEVGLSWLRTRHGAAQLVRHGGNVSNLQVSEFVTLPSERFAVTVLTNSAGGSGLRPRVVDWCLENLAGVAPIPDLPVLPPERLAEYAGCYETGQLAFEFDVRDGGLWVRMAVEGDPGDAPPPFEVAFVGEDVVARATDTRKPAARFVRDGDGRVALVEFGGRTARLASAG</sequence>
<dbReference type="AlphaFoldDB" id="K0JY12"/>
<evidence type="ECO:0000259" key="1">
    <source>
        <dbReference type="Pfam" id="PF00144"/>
    </source>
</evidence>
<dbReference type="Gene3D" id="3.40.710.10">
    <property type="entry name" value="DD-peptidase/beta-lactamase superfamily"/>
    <property type="match status" value="1"/>
</dbReference>
<organism evidence="2 3">
    <name type="scientific">Saccharothrix espanaensis (strain ATCC 51144 / DSM 44229 / JCM 9112 / NBRC 15066 / NRRL 15764)</name>
    <dbReference type="NCBI Taxonomy" id="1179773"/>
    <lineage>
        <taxon>Bacteria</taxon>
        <taxon>Bacillati</taxon>
        <taxon>Actinomycetota</taxon>
        <taxon>Actinomycetes</taxon>
        <taxon>Pseudonocardiales</taxon>
        <taxon>Pseudonocardiaceae</taxon>
        <taxon>Saccharothrix</taxon>
    </lineage>
</organism>
<name>K0JY12_SACES</name>
<dbReference type="BioCyc" id="SESP1179773:BN6_RS10980-MONOMER"/>